<keyword evidence="4 8" id="KW-0762">Sugar transport</keyword>
<dbReference type="GeneID" id="78229454"/>
<proteinExistence type="predicted"/>
<dbReference type="InterPro" id="IPR051088">
    <property type="entry name" value="PTS_Sugar-EIIC/EIIB"/>
</dbReference>
<evidence type="ECO:0000256" key="1">
    <source>
        <dbReference type="ARBA" id="ARBA00004651"/>
    </source>
</evidence>
<sequence>MGLSEAATEKLLIIADKISNQKYMSAIKNAFSTLMPVIITGAFCTLVTNVICSTTTDGISLAKVSGFAWLEVLSPIFNAANYATLNFFTIGAVVLIGLELGKKNGINTFAPAVIALCSYVACCPTTIDFTLESGDIIQVADVFGKNYTAARGLFLGMVIAMISVEFFSWFVKSGKLKISMPDSVPGNVATSFNVLFPAMITIILCSAVNFGVTQLTGMTLYDIIYTMLQKPLEAVMQGLPGLLILMLVAQLFWVIGIHGNQIIKPVREPLLNAAIIANTDLVNSGNFVRGDLNIINMSFWDVYMSMGGSGVTIGLVVAIFLFSKREDYRGIAKLSLAPGIFNINETMTFGLPIMLNPIMAIPFIITPLITGAIAYFLTVIGFADVLVYAIPWTTPPILSAWLATGGSMTAVITQLLCIAVSILIYIPFVMAANKQQLKNAEAE</sequence>
<comment type="function">
    <text evidence="8">The phosphoenolpyruvate-dependent sugar phosphotransferase system (PTS), a major carbohydrate active -transport system, catalyzes the phosphorylation of incoming sugar substrates concomitant with their translocation across the cell membrane.</text>
</comment>
<dbReference type="eggNOG" id="COG1455">
    <property type="taxonomic scope" value="Bacteria"/>
</dbReference>
<evidence type="ECO:0000256" key="6">
    <source>
        <dbReference type="ARBA" id="ARBA00022989"/>
    </source>
</evidence>
<feature type="transmembrane region" description="Helical" evidence="9">
    <location>
        <begin position="30"/>
        <end position="51"/>
    </location>
</feature>
<dbReference type="Proteomes" id="UP000003157">
    <property type="component" value="Unassembled WGS sequence"/>
</dbReference>
<evidence type="ECO:0000256" key="2">
    <source>
        <dbReference type="ARBA" id="ARBA00022448"/>
    </source>
</evidence>
<evidence type="ECO:0000256" key="9">
    <source>
        <dbReference type="SAM" id="Phobius"/>
    </source>
</evidence>
<feature type="domain" description="PTS EIIC type-3" evidence="10">
    <location>
        <begin position="7"/>
        <end position="428"/>
    </location>
</feature>
<evidence type="ECO:0000256" key="8">
    <source>
        <dbReference type="PIRNR" id="PIRNR006351"/>
    </source>
</evidence>
<dbReference type="InterPro" id="IPR004796">
    <property type="entry name" value="PTS_IIC_cello"/>
</dbReference>
<accession>E7G5T2</accession>
<evidence type="ECO:0000256" key="7">
    <source>
        <dbReference type="ARBA" id="ARBA00023136"/>
    </source>
</evidence>
<evidence type="ECO:0000313" key="12">
    <source>
        <dbReference type="Proteomes" id="UP000003157"/>
    </source>
</evidence>
<dbReference type="InterPro" id="IPR003352">
    <property type="entry name" value="PTS_EIIC"/>
</dbReference>
<protein>
    <recommendedName>
        <fullName evidence="8">Permease IIC component</fullName>
    </recommendedName>
</protein>
<dbReference type="OrthoDB" id="1641940at2"/>
<keyword evidence="6 9" id="KW-1133">Transmembrane helix</keyword>
<organism evidence="11 12">
    <name type="scientific">Coprobacillus cateniformis</name>
    <dbReference type="NCBI Taxonomy" id="100884"/>
    <lineage>
        <taxon>Bacteria</taxon>
        <taxon>Bacillati</taxon>
        <taxon>Bacillota</taxon>
        <taxon>Erysipelotrichia</taxon>
        <taxon>Erysipelotrichales</taxon>
        <taxon>Coprobacillaceae</taxon>
        <taxon>Coprobacillus</taxon>
    </lineage>
</organism>
<feature type="transmembrane region" description="Helical" evidence="9">
    <location>
        <begin position="79"/>
        <end position="98"/>
    </location>
</feature>
<reference evidence="11 12" key="1">
    <citation type="submission" date="2010-12" db="EMBL/GenBank/DDBJ databases">
        <title>The Genome Sequence of Coprobacillus sp. strain 29_1.</title>
        <authorList>
            <consortium name="The Broad Institute Genome Sequencing Platform"/>
            <person name="Earl A."/>
            <person name="Ward D."/>
            <person name="Feldgarden M."/>
            <person name="Gevers D."/>
            <person name="Daigneault M."/>
            <person name="Sibley C.D."/>
            <person name="White A."/>
            <person name="Strauss J."/>
            <person name="Allen-Vercoe E."/>
            <person name="Young S.K."/>
            <person name="Zeng Q."/>
            <person name="Gargeya S."/>
            <person name="Fitzgerald M."/>
            <person name="Haas B."/>
            <person name="Abouelleil A."/>
            <person name="Alvarado L."/>
            <person name="Arachchi H.M."/>
            <person name="Berlin A."/>
            <person name="Brown A."/>
            <person name="Chapman S.B."/>
            <person name="Chen Z."/>
            <person name="Dunbar C."/>
            <person name="Freedman E."/>
            <person name="Gearin G."/>
            <person name="Gellesch M."/>
            <person name="Goldberg J."/>
            <person name="Griggs A."/>
            <person name="Gujja S."/>
            <person name="Heilman E."/>
            <person name="Heiman D."/>
            <person name="Howarth C."/>
            <person name="Larson L."/>
            <person name="Lui A."/>
            <person name="MacDonald P.J.P."/>
            <person name="Mehta T."/>
            <person name="Montmayeur A."/>
            <person name="Murphy C."/>
            <person name="Neiman D."/>
            <person name="Pearson M."/>
            <person name="Priest M."/>
            <person name="Roberts A."/>
            <person name="Saif S."/>
            <person name="Shea T."/>
            <person name="Shenoy N."/>
            <person name="Sisk P."/>
            <person name="Stolte C."/>
            <person name="Sykes S."/>
            <person name="White J."/>
            <person name="Yandava C."/>
            <person name="Nusbaum C."/>
            <person name="Birren B."/>
        </authorList>
    </citation>
    <scope>NUCLEOTIDE SEQUENCE [LARGE SCALE GENOMIC DNA]</scope>
    <source>
        <strain evidence="11 12">29_1</strain>
    </source>
</reference>
<keyword evidence="7 8" id="KW-0472">Membrane</keyword>
<evidence type="ECO:0000313" key="11">
    <source>
        <dbReference type="EMBL" id="EFW06583.1"/>
    </source>
</evidence>
<dbReference type="GO" id="GO:0005886">
    <property type="term" value="C:plasma membrane"/>
    <property type="evidence" value="ECO:0007669"/>
    <property type="project" value="UniProtKB-SubCell"/>
</dbReference>
<feature type="transmembrane region" description="Helical" evidence="9">
    <location>
        <begin position="191"/>
        <end position="213"/>
    </location>
</feature>
<feature type="transmembrane region" description="Helical" evidence="9">
    <location>
        <begin position="234"/>
        <end position="255"/>
    </location>
</feature>
<gene>
    <name evidence="11" type="ORF">HMPREF9488_00120</name>
</gene>
<dbReference type="Pfam" id="PF02378">
    <property type="entry name" value="PTS_EIIC"/>
    <property type="match status" value="1"/>
</dbReference>
<dbReference type="GO" id="GO:0008982">
    <property type="term" value="F:protein-N(PI)-phosphohistidine-sugar phosphotransferase activity"/>
    <property type="evidence" value="ECO:0007669"/>
    <property type="project" value="UniProtKB-UniRule"/>
</dbReference>
<feature type="transmembrane region" description="Helical" evidence="9">
    <location>
        <begin position="302"/>
        <end position="323"/>
    </location>
</feature>
<dbReference type="PANTHER" id="PTHR33989:SF4">
    <property type="entry name" value="PTS SYSTEM N,N'-DIACETYLCHITOBIOSE-SPECIFIC EIIC COMPONENT"/>
    <property type="match status" value="1"/>
</dbReference>
<evidence type="ECO:0000259" key="10">
    <source>
        <dbReference type="PROSITE" id="PS51105"/>
    </source>
</evidence>
<evidence type="ECO:0000256" key="3">
    <source>
        <dbReference type="ARBA" id="ARBA00022475"/>
    </source>
</evidence>
<dbReference type="AlphaFoldDB" id="E7G5T2"/>
<comment type="subcellular location">
    <subcellularLocation>
        <location evidence="1">Cell membrane</location>
        <topology evidence="1">Multi-pass membrane protein</topology>
    </subcellularLocation>
</comment>
<dbReference type="GO" id="GO:0009401">
    <property type="term" value="P:phosphoenolpyruvate-dependent sugar phosphotransferase system"/>
    <property type="evidence" value="ECO:0007669"/>
    <property type="project" value="InterPro"/>
</dbReference>
<comment type="caution">
    <text evidence="11">The sequence shown here is derived from an EMBL/GenBank/DDBJ whole genome shotgun (WGS) entry which is preliminary data.</text>
</comment>
<dbReference type="PANTHER" id="PTHR33989">
    <property type="match status" value="1"/>
</dbReference>
<keyword evidence="12" id="KW-1185">Reference proteome</keyword>
<dbReference type="HOGENOM" id="CLU_029688_1_2_9"/>
<feature type="transmembrane region" description="Helical" evidence="9">
    <location>
        <begin position="153"/>
        <end position="171"/>
    </location>
</feature>
<dbReference type="PROSITE" id="PS51105">
    <property type="entry name" value="PTS_EIIC_TYPE_3"/>
    <property type="match status" value="1"/>
</dbReference>
<dbReference type="EMBL" id="ADKX01000001">
    <property type="protein sequence ID" value="EFW06583.1"/>
    <property type="molecule type" value="Genomic_DNA"/>
</dbReference>
<keyword evidence="2 8" id="KW-0813">Transport</keyword>
<dbReference type="PIRSF" id="PIRSF006351">
    <property type="entry name" value="PTS_EIIC-Cellobiose"/>
    <property type="match status" value="1"/>
</dbReference>
<evidence type="ECO:0000256" key="5">
    <source>
        <dbReference type="ARBA" id="ARBA00022692"/>
    </source>
</evidence>
<keyword evidence="3 8" id="KW-1003">Cell membrane</keyword>
<dbReference type="InterPro" id="IPR004501">
    <property type="entry name" value="PTS_EIIC_3"/>
</dbReference>
<feature type="transmembrane region" description="Helical" evidence="9">
    <location>
        <begin position="363"/>
        <end position="390"/>
    </location>
</feature>
<dbReference type="NCBIfam" id="TIGR00410">
    <property type="entry name" value="lacE"/>
    <property type="match status" value="1"/>
</dbReference>
<name>E7G5T2_9FIRM</name>
<dbReference type="GO" id="GO:1901264">
    <property type="term" value="P:carbohydrate derivative transport"/>
    <property type="evidence" value="ECO:0007669"/>
    <property type="project" value="TreeGrafter"/>
</dbReference>
<feature type="transmembrane region" description="Helical" evidence="9">
    <location>
        <begin position="410"/>
        <end position="430"/>
    </location>
</feature>
<keyword evidence="5 9" id="KW-0812">Transmembrane</keyword>
<dbReference type="RefSeq" id="WP_008787248.1">
    <property type="nucleotide sequence ID" value="NZ_AKCB01000001.1"/>
</dbReference>
<evidence type="ECO:0000256" key="4">
    <source>
        <dbReference type="ARBA" id="ARBA00022597"/>
    </source>
</evidence>
<dbReference type="STRING" id="100884.GCA_000269565_01581"/>